<feature type="domain" description="Major facilitator superfamily (MFS) profile" evidence="9">
    <location>
        <begin position="24"/>
        <end position="469"/>
    </location>
</feature>
<gene>
    <name evidence="10" type="ORF">PMG11_08755</name>
</gene>
<organism evidence="10 11">
    <name type="scientific">Penicillium brasilianum</name>
    <dbReference type="NCBI Taxonomy" id="104259"/>
    <lineage>
        <taxon>Eukaryota</taxon>
        <taxon>Fungi</taxon>
        <taxon>Dikarya</taxon>
        <taxon>Ascomycota</taxon>
        <taxon>Pezizomycotina</taxon>
        <taxon>Eurotiomycetes</taxon>
        <taxon>Eurotiomycetidae</taxon>
        <taxon>Eurotiales</taxon>
        <taxon>Aspergillaceae</taxon>
        <taxon>Penicillium</taxon>
    </lineage>
</organism>
<feature type="transmembrane region" description="Helical" evidence="8">
    <location>
        <begin position="415"/>
        <end position="437"/>
    </location>
</feature>
<dbReference type="GO" id="GO:0016020">
    <property type="term" value="C:membrane"/>
    <property type="evidence" value="ECO:0007669"/>
    <property type="project" value="UniProtKB-SubCell"/>
</dbReference>
<evidence type="ECO:0000256" key="6">
    <source>
        <dbReference type="ARBA" id="ARBA00023136"/>
    </source>
</evidence>
<dbReference type="InterPro" id="IPR050930">
    <property type="entry name" value="MFS_Vesicular_Transporter"/>
</dbReference>
<dbReference type="PRINTS" id="PR01035">
    <property type="entry name" value="TCRTETA"/>
</dbReference>
<feature type="transmembrane region" description="Helical" evidence="8">
    <location>
        <begin position="18"/>
        <end position="39"/>
    </location>
</feature>
<feature type="transmembrane region" description="Helical" evidence="8">
    <location>
        <begin position="92"/>
        <end position="115"/>
    </location>
</feature>
<dbReference type="GO" id="GO:0022857">
    <property type="term" value="F:transmembrane transporter activity"/>
    <property type="evidence" value="ECO:0007669"/>
    <property type="project" value="InterPro"/>
</dbReference>
<evidence type="ECO:0000256" key="4">
    <source>
        <dbReference type="ARBA" id="ARBA00022692"/>
    </source>
</evidence>
<reference evidence="11" key="1">
    <citation type="journal article" date="2015" name="Genome Announc.">
        <title>Draft genome sequence of the fungus Penicillium brasilianum MG11.</title>
        <authorList>
            <person name="Horn F."/>
            <person name="Linde J."/>
            <person name="Mattern D.J."/>
            <person name="Walther G."/>
            <person name="Guthke R."/>
            <person name="Brakhage A.A."/>
            <person name="Valiante V."/>
        </authorList>
    </citation>
    <scope>NUCLEOTIDE SEQUENCE [LARGE SCALE GENOMIC DNA]</scope>
    <source>
        <strain evidence="11">MG11</strain>
    </source>
</reference>
<evidence type="ECO:0000256" key="1">
    <source>
        <dbReference type="ARBA" id="ARBA00004141"/>
    </source>
</evidence>
<accession>A0A0F7TXR0</accession>
<keyword evidence="6 8" id="KW-0472">Membrane</keyword>
<evidence type="ECO:0000313" key="10">
    <source>
        <dbReference type="EMBL" id="CEJ60170.1"/>
    </source>
</evidence>
<feature type="transmembrane region" description="Helical" evidence="8">
    <location>
        <begin position="150"/>
        <end position="173"/>
    </location>
</feature>
<dbReference type="PANTHER" id="PTHR23506:SF35">
    <property type="entry name" value="MAJOR FACILITATOR SUPERFAMILY (MFS) PROFILE DOMAIN-CONTAINING PROTEIN-RELATED"/>
    <property type="match status" value="1"/>
</dbReference>
<evidence type="ECO:0000256" key="3">
    <source>
        <dbReference type="ARBA" id="ARBA00022448"/>
    </source>
</evidence>
<feature type="transmembrane region" description="Helical" evidence="8">
    <location>
        <begin position="59"/>
        <end position="80"/>
    </location>
</feature>
<evidence type="ECO:0000256" key="8">
    <source>
        <dbReference type="SAM" id="Phobius"/>
    </source>
</evidence>
<protein>
    <recommendedName>
        <fullName evidence="9">Major facilitator superfamily (MFS) profile domain-containing protein</fullName>
    </recommendedName>
</protein>
<keyword evidence="4 8" id="KW-0812">Transmembrane</keyword>
<feature type="transmembrane region" description="Helical" evidence="8">
    <location>
        <begin position="367"/>
        <end position="394"/>
    </location>
</feature>
<feature type="transmembrane region" description="Helical" evidence="8">
    <location>
        <begin position="332"/>
        <end position="352"/>
    </location>
</feature>
<dbReference type="OrthoDB" id="5086884at2759"/>
<feature type="region of interest" description="Disordered" evidence="7">
    <location>
        <begin position="206"/>
        <end position="225"/>
    </location>
</feature>
<evidence type="ECO:0000256" key="5">
    <source>
        <dbReference type="ARBA" id="ARBA00022989"/>
    </source>
</evidence>
<dbReference type="CDD" id="cd17325">
    <property type="entry name" value="MFS_MdtG_SLC18_like"/>
    <property type="match status" value="1"/>
</dbReference>
<comment type="similarity">
    <text evidence="2">Belongs to the major facilitator superfamily. Vesicular transporter family.</text>
</comment>
<keyword evidence="3" id="KW-0813">Transport</keyword>
<dbReference type="Gene3D" id="1.20.1250.20">
    <property type="entry name" value="MFS general substrate transporter like domains"/>
    <property type="match status" value="2"/>
</dbReference>
<keyword evidence="11" id="KW-1185">Reference proteome</keyword>
<dbReference type="PROSITE" id="PS50850">
    <property type="entry name" value="MFS"/>
    <property type="match status" value="1"/>
</dbReference>
<evidence type="ECO:0000313" key="11">
    <source>
        <dbReference type="Proteomes" id="UP000042958"/>
    </source>
</evidence>
<name>A0A0F7TXR0_PENBI</name>
<evidence type="ECO:0000259" key="9">
    <source>
        <dbReference type="PROSITE" id="PS50850"/>
    </source>
</evidence>
<dbReference type="STRING" id="104259.A0A0F7TXR0"/>
<dbReference type="EMBL" id="CDHK01000008">
    <property type="protein sequence ID" value="CEJ60170.1"/>
    <property type="molecule type" value="Genomic_DNA"/>
</dbReference>
<feature type="transmembrane region" description="Helical" evidence="8">
    <location>
        <begin position="443"/>
        <end position="465"/>
    </location>
</feature>
<feature type="transmembrane region" description="Helical" evidence="8">
    <location>
        <begin position="121"/>
        <end position="138"/>
    </location>
</feature>
<evidence type="ECO:0000256" key="7">
    <source>
        <dbReference type="SAM" id="MobiDB-lite"/>
    </source>
</evidence>
<dbReference type="InterPro" id="IPR036259">
    <property type="entry name" value="MFS_trans_sf"/>
</dbReference>
<keyword evidence="5 8" id="KW-1133">Transmembrane helix</keyword>
<feature type="compositionally biased region" description="Polar residues" evidence="7">
    <location>
        <begin position="213"/>
        <end position="222"/>
    </location>
</feature>
<feature type="transmembrane region" description="Helical" evidence="8">
    <location>
        <begin position="179"/>
        <end position="199"/>
    </location>
</feature>
<dbReference type="InterPro" id="IPR001958">
    <property type="entry name" value="Tet-R_TetA/multi-R_MdtG-like"/>
</dbReference>
<feature type="transmembrane region" description="Helical" evidence="8">
    <location>
        <begin position="261"/>
        <end position="284"/>
    </location>
</feature>
<evidence type="ECO:0000256" key="2">
    <source>
        <dbReference type="ARBA" id="ARBA00006829"/>
    </source>
</evidence>
<dbReference type="SUPFAM" id="SSF103473">
    <property type="entry name" value="MFS general substrate transporter"/>
    <property type="match status" value="1"/>
</dbReference>
<dbReference type="InterPro" id="IPR011701">
    <property type="entry name" value="MFS"/>
</dbReference>
<dbReference type="InterPro" id="IPR020846">
    <property type="entry name" value="MFS_dom"/>
</dbReference>
<dbReference type="Proteomes" id="UP000042958">
    <property type="component" value="Unassembled WGS sequence"/>
</dbReference>
<feature type="transmembrane region" description="Helical" evidence="8">
    <location>
        <begin position="304"/>
        <end position="325"/>
    </location>
</feature>
<dbReference type="Pfam" id="PF07690">
    <property type="entry name" value="MFS_1"/>
    <property type="match status" value="1"/>
</dbReference>
<dbReference type="PANTHER" id="PTHR23506">
    <property type="entry name" value="GH10249P"/>
    <property type="match status" value="1"/>
</dbReference>
<sequence length="485" mass="51902">MMADSETTLGYSWRSSKALVIGCITIALFSDTFLYAFMVPILSHMLQDRLHIDLAHTQAYTSATLAVYGLVSMVASPIVGHYADKIPNRKMPLLLSLVGCFLGTVMLACAHSQWIFFLGRALQAVGGSSIWVIGLATIADRVSEDHVGKVMGIVMSFVTAGPIAGPTVSGLLFETLGYWPTWTVPFAVLILDFIARLLMVEAPHEATPDTPKNAINPNTGENNTEDRALLSGAKDTYQSFKDPSSQTEANSTTSFSFYREVLSSAGVVLSMTISVLSMFITASFDTTLPLHVQEVFGWGTSTTGLMFFCLQTSSLVLSPLSGWLFDRIGPKYPITISLIIVVPLIWLLGVAGSEQFGGIFTNISGPAIYIAAIAGIGATSPFIGGIGILELTAFVKERQAADPNVFGPHGGFARAYALSDVLTTVAMVAGPIISGALHATVGYYYMNLVFAIAFVPLPVLSLWLLKHKTCQANVPSDSESVYVPA</sequence>
<proteinExistence type="inferred from homology"/>
<dbReference type="AlphaFoldDB" id="A0A0F7TXR0"/>
<comment type="subcellular location">
    <subcellularLocation>
        <location evidence="1">Membrane</location>
        <topology evidence="1">Multi-pass membrane protein</topology>
    </subcellularLocation>
</comment>